<dbReference type="GO" id="GO:0005789">
    <property type="term" value="C:endoplasmic reticulum membrane"/>
    <property type="evidence" value="ECO:0007669"/>
    <property type="project" value="UniProtKB-SubCell"/>
</dbReference>
<accession>A0A9P4K7U7</accession>
<dbReference type="GO" id="GO:1990529">
    <property type="term" value="C:glycosylphosphatidylinositol-mannosyltransferase I complex"/>
    <property type="evidence" value="ECO:0007669"/>
    <property type="project" value="TreeGrafter"/>
</dbReference>
<dbReference type="GO" id="GO:0000030">
    <property type="term" value="F:mannosyltransferase activity"/>
    <property type="evidence" value="ECO:0007669"/>
    <property type="project" value="TreeGrafter"/>
</dbReference>
<name>A0A9P4K7U7_9PLEO</name>
<organism evidence="12 13">
    <name type="scientific">Lojkania enalia</name>
    <dbReference type="NCBI Taxonomy" id="147567"/>
    <lineage>
        <taxon>Eukaryota</taxon>
        <taxon>Fungi</taxon>
        <taxon>Dikarya</taxon>
        <taxon>Ascomycota</taxon>
        <taxon>Pezizomycotina</taxon>
        <taxon>Dothideomycetes</taxon>
        <taxon>Pleosporomycetidae</taxon>
        <taxon>Pleosporales</taxon>
        <taxon>Pleosporales incertae sedis</taxon>
        <taxon>Lojkania</taxon>
    </lineage>
</organism>
<keyword evidence="9 11" id="KW-0472">Membrane</keyword>
<evidence type="ECO:0000256" key="1">
    <source>
        <dbReference type="ARBA" id="ARBA00004643"/>
    </source>
</evidence>
<evidence type="ECO:0000256" key="8">
    <source>
        <dbReference type="ARBA" id="ARBA00022989"/>
    </source>
</evidence>
<comment type="pathway">
    <text evidence="2 11">Glycolipid biosynthesis; glycosylphosphatidylinositol-anchor biosynthesis.</text>
</comment>
<keyword evidence="6 11" id="KW-0812">Transmembrane</keyword>
<evidence type="ECO:0000256" key="10">
    <source>
        <dbReference type="ARBA" id="ARBA00023180"/>
    </source>
</evidence>
<dbReference type="OrthoDB" id="5546453at2759"/>
<proteinExistence type="inferred from homology"/>
<evidence type="ECO:0000313" key="12">
    <source>
        <dbReference type="EMBL" id="KAF2261094.1"/>
    </source>
</evidence>
<comment type="caution">
    <text evidence="12">The sequence shown here is derived from an EMBL/GenBank/DDBJ whole genome shotgun (WGS) entry which is preliminary data.</text>
</comment>
<dbReference type="PANTHER" id="PTHR28533:SF1">
    <property type="entry name" value="PROTEIN PBN1"/>
    <property type="match status" value="1"/>
</dbReference>
<keyword evidence="8 11" id="KW-1133">Transmembrane helix</keyword>
<dbReference type="EMBL" id="ML986666">
    <property type="protein sequence ID" value="KAF2261094.1"/>
    <property type="molecule type" value="Genomic_DNA"/>
</dbReference>
<comment type="function">
    <text evidence="11">Required for proper folding and/or the stability of a subset of proteins in the endoplasmic reticulum. Component of glycosylphosphatidylinositol-mannosyltransferase 1 which transfers the first of the 4 mannoses in the GPI-anchor precursors during GPI-anchor biosynthesis. Probably acts by stabilizing the mannosyltransferase GPI14.</text>
</comment>
<dbReference type="SMART" id="SM00780">
    <property type="entry name" value="PIG-X"/>
    <property type="match status" value="1"/>
</dbReference>
<evidence type="ECO:0000256" key="3">
    <source>
        <dbReference type="ARBA" id="ARBA00010345"/>
    </source>
</evidence>
<sequence>EPTRFQTPTRHYPLPPPPLTYIARISTPTGLHPTLLINLSRAPQPPNPTCKLHTHLTLPSYLFIDKYSFTDPLFLSSHNLHSLRSLSGATDLEAPDWVIKQWGSAALFEIVVPLPSQISDRAGTRDGDANAGWNISIPMHLRYLPASQSSHASVPVPWPVVFWACRSEEGTKLSTNPFDRIHLGYEGLFGPKTRFMHVAPSASGNGTGRLIEWIDVPVLDLRKTAWVEAGTVGVVIATFLGLCFVLF</sequence>
<feature type="non-terminal residue" evidence="12">
    <location>
        <position position="247"/>
    </location>
</feature>
<evidence type="ECO:0000256" key="4">
    <source>
        <dbReference type="ARBA" id="ARBA00020410"/>
    </source>
</evidence>
<dbReference type="AlphaFoldDB" id="A0A9P4K7U7"/>
<evidence type="ECO:0000256" key="5">
    <source>
        <dbReference type="ARBA" id="ARBA00022502"/>
    </source>
</evidence>
<dbReference type="InterPro" id="IPR042322">
    <property type="entry name" value="Pbn1"/>
</dbReference>
<evidence type="ECO:0000313" key="13">
    <source>
        <dbReference type="Proteomes" id="UP000800093"/>
    </source>
</evidence>
<comment type="subcellular location">
    <subcellularLocation>
        <location evidence="11">Endoplasmic reticulum membrane</location>
        <topology evidence="11">Single-pass membrane protein</topology>
    </subcellularLocation>
    <subcellularLocation>
        <location evidence="1">Endoplasmic reticulum membrane</location>
        <topology evidence="1">Single-pass type III membrane protein</topology>
    </subcellularLocation>
</comment>
<reference evidence="13" key="1">
    <citation type="journal article" date="2020" name="Stud. Mycol.">
        <title>101 Dothideomycetes genomes: A test case for predicting lifestyles and emergence of pathogens.</title>
        <authorList>
            <person name="Haridas S."/>
            <person name="Albert R."/>
            <person name="Binder M."/>
            <person name="Bloem J."/>
            <person name="LaButti K."/>
            <person name="Salamov A."/>
            <person name="Andreopoulos B."/>
            <person name="Baker S."/>
            <person name="Barry K."/>
            <person name="Bills G."/>
            <person name="Bluhm B."/>
            <person name="Cannon C."/>
            <person name="Castanera R."/>
            <person name="Culley D."/>
            <person name="Daum C."/>
            <person name="Ezra D."/>
            <person name="Gonzalez J."/>
            <person name="Henrissat B."/>
            <person name="Kuo A."/>
            <person name="Liang C."/>
            <person name="Lipzen A."/>
            <person name="Lutzoni F."/>
            <person name="Magnuson J."/>
            <person name="Mondo S."/>
            <person name="Nolan M."/>
            <person name="Ohm R."/>
            <person name="Pangilinan J."/>
            <person name="Park H.-J."/>
            <person name="Ramirez L."/>
            <person name="Alfaro M."/>
            <person name="Sun H."/>
            <person name="Tritt A."/>
            <person name="Yoshinaga Y."/>
            <person name="Zwiers L.-H."/>
            <person name="Turgeon B."/>
            <person name="Goodwin S."/>
            <person name="Spatafora J."/>
            <person name="Crous P."/>
            <person name="Grigoriev I."/>
        </authorList>
    </citation>
    <scope>NUCLEOTIDE SEQUENCE [LARGE SCALE GENOMIC DNA]</scope>
    <source>
        <strain evidence="13">CBS 304.66</strain>
    </source>
</reference>
<dbReference type="Proteomes" id="UP000800093">
    <property type="component" value="Unassembled WGS sequence"/>
</dbReference>
<evidence type="ECO:0000256" key="9">
    <source>
        <dbReference type="ARBA" id="ARBA00023136"/>
    </source>
</evidence>
<keyword evidence="5 11" id="KW-0337">GPI-anchor biosynthesis</keyword>
<keyword evidence="7 11" id="KW-0256">Endoplasmic reticulum</keyword>
<evidence type="ECO:0000256" key="6">
    <source>
        <dbReference type="ARBA" id="ARBA00022692"/>
    </source>
</evidence>
<dbReference type="GO" id="GO:0006506">
    <property type="term" value="P:GPI anchor biosynthetic process"/>
    <property type="evidence" value="ECO:0007669"/>
    <property type="project" value="UniProtKB-KW"/>
</dbReference>
<protein>
    <recommendedName>
        <fullName evidence="4 11">Protein PBN1</fullName>
    </recommendedName>
</protein>
<dbReference type="PANTHER" id="PTHR28533">
    <property type="entry name" value="PROTEIN PBN1"/>
    <property type="match status" value="1"/>
</dbReference>
<evidence type="ECO:0000256" key="7">
    <source>
        <dbReference type="ARBA" id="ARBA00022824"/>
    </source>
</evidence>
<keyword evidence="10" id="KW-0325">Glycoprotein</keyword>
<comment type="similarity">
    <text evidence="3 11">Belongs to the PIGX family.</text>
</comment>
<evidence type="ECO:0000256" key="11">
    <source>
        <dbReference type="RuleBase" id="RU366056"/>
    </source>
</evidence>
<gene>
    <name evidence="12" type="ORF">CC78DRAFT_429159</name>
</gene>
<evidence type="ECO:0000256" key="2">
    <source>
        <dbReference type="ARBA" id="ARBA00004687"/>
    </source>
</evidence>
<dbReference type="InterPro" id="IPR013233">
    <property type="entry name" value="PIG-X/PBN1"/>
</dbReference>
<dbReference type="Pfam" id="PF08320">
    <property type="entry name" value="PIG-X"/>
    <property type="match status" value="1"/>
</dbReference>
<keyword evidence="13" id="KW-1185">Reference proteome</keyword>
<feature type="transmembrane region" description="Helical" evidence="11">
    <location>
        <begin position="225"/>
        <end position="246"/>
    </location>
</feature>
<feature type="non-terminal residue" evidence="12">
    <location>
        <position position="1"/>
    </location>
</feature>